<dbReference type="InterPro" id="IPR014456">
    <property type="entry name" value="UCP010244_IM"/>
</dbReference>
<proteinExistence type="predicted"/>
<evidence type="ECO:0000313" key="4">
    <source>
        <dbReference type="Proteomes" id="UP000433101"/>
    </source>
</evidence>
<gene>
    <name evidence="3" type="ORF">GR183_12480</name>
</gene>
<keyword evidence="4" id="KW-1185">Reference proteome</keyword>
<organism evidence="3 4">
    <name type="scientific">Stappia sediminis</name>
    <dbReference type="NCBI Taxonomy" id="2692190"/>
    <lineage>
        <taxon>Bacteria</taxon>
        <taxon>Pseudomonadati</taxon>
        <taxon>Pseudomonadota</taxon>
        <taxon>Alphaproteobacteria</taxon>
        <taxon>Hyphomicrobiales</taxon>
        <taxon>Stappiaceae</taxon>
        <taxon>Stappia</taxon>
    </lineage>
</organism>
<keyword evidence="1" id="KW-1133">Transmembrane helix</keyword>
<evidence type="ECO:0000256" key="1">
    <source>
        <dbReference type="SAM" id="Phobius"/>
    </source>
</evidence>
<keyword evidence="1" id="KW-0812">Transmembrane</keyword>
<accession>A0A7X3LV89</accession>
<comment type="caution">
    <text evidence="3">The sequence shown here is derived from an EMBL/GenBank/DDBJ whole genome shotgun (WGS) entry which is preliminary data.</text>
</comment>
<feature type="domain" description="DUF1254" evidence="2">
    <location>
        <begin position="75"/>
        <end position="164"/>
    </location>
</feature>
<dbReference type="InterPro" id="IPR010679">
    <property type="entry name" value="DUF1254"/>
</dbReference>
<dbReference type="AlphaFoldDB" id="A0A7X3LV89"/>
<protein>
    <recommendedName>
        <fullName evidence="2">DUF1254 domain-containing protein</fullName>
    </recommendedName>
</protein>
<reference evidence="3 4" key="1">
    <citation type="submission" date="2019-12" db="EMBL/GenBank/DDBJ databases">
        <authorList>
            <person name="Li M."/>
        </authorList>
    </citation>
    <scope>NUCLEOTIDE SEQUENCE [LARGE SCALE GENOMIC DNA]</scope>
    <source>
        <strain evidence="3 4">GBMRC 2046</strain>
    </source>
</reference>
<feature type="transmembrane region" description="Helical" evidence="1">
    <location>
        <begin position="12"/>
        <end position="33"/>
    </location>
</feature>
<dbReference type="Proteomes" id="UP000433101">
    <property type="component" value="Unassembled WGS sequence"/>
</dbReference>
<dbReference type="Pfam" id="PF06863">
    <property type="entry name" value="DUF1254"/>
    <property type="match status" value="1"/>
</dbReference>
<sequence length="185" mass="20384">MKTLNLVRLGLLTLAGVFIGGIIHVVVVLGVPAQVPDLAYERIGRFGADEGFIRLPPIAAGSETLAMLDPAMTHAACRYQLETGPVRLEATIPAPFWSFALFNRRGETIYSFNDRTSGTGRLTMLVLTSDQLSRLREQPPENLEDMIVIETEAEEGFALLRAFIPDALRRSVIETSLEEAVCRKL</sequence>
<keyword evidence="1" id="KW-0472">Membrane</keyword>
<evidence type="ECO:0000313" key="3">
    <source>
        <dbReference type="EMBL" id="MXN65723.1"/>
    </source>
</evidence>
<name>A0A7X3LV89_9HYPH</name>
<dbReference type="PIRSF" id="PIRSF010244">
    <property type="entry name" value="UCP010244_imp"/>
    <property type="match status" value="1"/>
</dbReference>
<evidence type="ECO:0000259" key="2">
    <source>
        <dbReference type="Pfam" id="PF06863"/>
    </source>
</evidence>
<dbReference type="EMBL" id="WUMV01000006">
    <property type="protein sequence ID" value="MXN65723.1"/>
    <property type="molecule type" value="Genomic_DNA"/>
</dbReference>
<dbReference type="RefSeq" id="WP_160775981.1">
    <property type="nucleotide sequence ID" value="NZ_WUMV01000006.1"/>
</dbReference>